<dbReference type="AlphaFoldDB" id="Q84DD4"/>
<feature type="non-terminal residue" evidence="2">
    <location>
        <position position="1"/>
    </location>
</feature>
<organism evidence="2">
    <name type="scientific">Streptococcus pyogenes</name>
    <dbReference type="NCBI Taxonomy" id="1314"/>
    <lineage>
        <taxon>Bacteria</taxon>
        <taxon>Bacillati</taxon>
        <taxon>Bacillota</taxon>
        <taxon>Bacilli</taxon>
        <taxon>Lactobacillales</taxon>
        <taxon>Streptococcaceae</taxon>
        <taxon>Streptococcus</taxon>
    </lineage>
</organism>
<name>Q84DD4_STRPY</name>
<dbReference type="EMBL" id="AY225411">
    <property type="protein sequence ID" value="AAO67525.1"/>
    <property type="molecule type" value="Genomic_DNA"/>
</dbReference>
<sequence length="147" mass="16222">ASVAVALSVLGAGLVVNTNEVSAAVTRSMVNDPKKAMQVIERYELENHSLTIKTQVLEAAKSDLESKNAGLTSEKEKYEAENADLKQQRGVLLTQREALEKKLVTKEQESKETIDALNKILDETVKDKIAREQESKETIGTLKRELA</sequence>
<protein>
    <submittedName>
        <fullName evidence="2">M protein</fullName>
    </submittedName>
</protein>
<evidence type="ECO:0000313" key="2">
    <source>
        <dbReference type="EMBL" id="AAO67525.1"/>
    </source>
</evidence>
<gene>
    <name evidence="2" type="primary">emm</name>
</gene>
<feature type="coiled-coil region" evidence="1">
    <location>
        <begin position="61"/>
        <end position="116"/>
    </location>
</feature>
<accession>Q84DD4</accession>
<proteinExistence type="predicted"/>
<reference evidence="2" key="1">
    <citation type="submission" date="2003-01" db="EMBL/GenBank/DDBJ databases">
        <title>emm sequence type st3481 from blood isolate recovered in Georgia, USA on 10/06/02.</title>
        <authorList>
            <person name="Beall B.W."/>
        </authorList>
    </citation>
    <scope>NUCLEOTIDE SEQUENCE</scope>
</reference>
<evidence type="ECO:0000256" key="1">
    <source>
        <dbReference type="SAM" id="Coils"/>
    </source>
</evidence>
<keyword evidence="1" id="KW-0175">Coiled coil</keyword>
<feature type="non-terminal residue" evidence="2">
    <location>
        <position position="147"/>
    </location>
</feature>